<accession>A0A7J7LVG5</accession>
<dbReference type="Proteomes" id="UP000541444">
    <property type="component" value="Unassembled WGS sequence"/>
</dbReference>
<evidence type="ECO:0000313" key="2">
    <source>
        <dbReference type="Proteomes" id="UP000541444"/>
    </source>
</evidence>
<sequence>MARCTWLFPAGIILHSYQESVEMVPDFAKLGAYFSLFGYLMSMKPQKAKKMLKSVPTERILLESDSPDVLPRSNLDALL</sequence>
<dbReference type="GO" id="GO:0016788">
    <property type="term" value="F:hydrolase activity, acting on ester bonds"/>
    <property type="evidence" value="ECO:0007669"/>
    <property type="project" value="InterPro"/>
</dbReference>
<name>A0A7J7LVG5_9MAGN</name>
<dbReference type="Pfam" id="PF01026">
    <property type="entry name" value="TatD_DNase"/>
    <property type="match status" value="1"/>
</dbReference>
<dbReference type="OrthoDB" id="6079689at2759"/>
<reference evidence="1 2" key="1">
    <citation type="journal article" date="2020" name="IScience">
        <title>Genome Sequencing of the Endangered Kingdonia uniflora (Circaeasteraceae, Ranunculales) Reveals Potential Mechanisms of Evolutionary Specialization.</title>
        <authorList>
            <person name="Sun Y."/>
            <person name="Deng T."/>
            <person name="Zhang A."/>
            <person name="Moore M.J."/>
            <person name="Landis J.B."/>
            <person name="Lin N."/>
            <person name="Zhang H."/>
            <person name="Zhang X."/>
            <person name="Huang J."/>
            <person name="Zhang X."/>
            <person name="Sun H."/>
            <person name="Wang H."/>
        </authorList>
    </citation>
    <scope>NUCLEOTIDE SEQUENCE [LARGE SCALE GENOMIC DNA]</scope>
    <source>
        <strain evidence="1">TB1705</strain>
        <tissue evidence="1">Leaf</tissue>
    </source>
</reference>
<dbReference type="Gene3D" id="3.20.20.140">
    <property type="entry name" value="Metal-dependent hydrolases"/>
    <property type="match status" value="1"/>
</dbReference>
<dbReference type="EMBL" id="JACGCM010001965">
    <property type="protein sequence ID" value="KAF6146564.1"/>
    <property type="molecule type" value="Genomic_DNA"/>
</dbReference>
<organism evidence="1 2">
    <name type="scientific">Kingdonia uniflora</name>
    <dbReference type="NCBI Taxonomy" id="39325"/>
    <lineage>
        <taxon>Eukaryota</taxon>
        <taxon>Viridiplantae</taxon>
        <taxon>Streptophyta</taxon>
        <taxon>Embryophyta</taxon>
        <taxon>Tracheophyta</taxon>
        <taxon>Spermatophyta</taxon>
        <taxon>Magnoliopsida</taxon>
        <taxon>Ranunculales</taxon>
        <taxon>Circaeasteraceae</taxon>
        <taxon>Kingdonia</taxon>
    </lineage>
</organism>
<dbReference type="PANTHER" id="PTHR47176:SF1">
    <property type="entry name" value="OS04G0577500 PROTEIN"/>
    <property type="match status" value="1"/>
</dbReference>
<dbReference type="SUPFAM" id="SSF51556">
    <property type="entry name" value="Metallo-dependent hydrolases"/>
    <property type="match status" value="1"/>
</dbReference>
<dbReference type="InterPro" id="IPR001130">
    <property type="entry name" value="TatD-like"/>
</dbReference>
<keyword evidence="2" id="KW-1185">Reference proteome</keyword>
<dbReference type="AlphaFoldDB" id="A0A7J7LVG5"/>
<comment type="caution">
    <text evidence="1">The sequence shown here is derived from an EMBL/GenBank/DDBJ whole genome shotgun (WGS) entry which is preliminary data.</text>
</comment>
<dbReference type="PANTHER" id="PTHR47176">
    <property type="entry name" value="OSJNBA0020J04.13 PROTEIN"/>
    <property type="match status" value="1"/>
</dbReference>
<gene>
    <name evidence="1" type="ORF">GIB67_008850</name>
</gene>
<proteinExistence type="predicted"/>
<dbReference type="InterPro" id="IPR032466">
    <property type="entry name" value="Metal_Hydrolase"/>
</dbReference>
<protein>
    <submittedName>
        <fullName evidence="1">Uncharacterized protein</fullName>
    </submittedName>
</protein>
<evidence type="ECO:0000313" key="1">
    <source>
        <dbReference type="EMBL" id="KAF6146564.1"/>
    </source>
</evidence>